<evidence type="ECO:0000313" key="4">
    <source>
        <dbReference type="Proteomes" id="UP000265515"/>
    </source>
</evidence>
<name>A0A388L5B6_CHABU</name>
<dbReference type="InterPro" id="IPR016123">
    <property type="entry name" value="Mog1/PsbP_a/b/a-sand"/>
</dbReference>
<feature type="domain" description="PsbP C-terminal" evidence="2">
    <location>
        <begin position="280"/>
        <end position="422"/>
    </location>
</feature>
<evidence type="ECO:0000256" key="1">
    <source>
        <dbReference type="SAM" id="MobiDB-lite"/>
    </source>
</evidence>
<accession>A0A388L5B6</accession>
<dbReference type="GO" id="GO:0015979">
    <property type="term" value="P:photosynthesis"/>
    <property type="evidence" value="ECO:0007669"/>
    <property type="project" value="InterPro"/>
</dbReference>
<dbReference type="GO" id="GO:0009654">
    <property type="term" value="C:photosystem II oxygen evolving complex"/>
    <property type="evidence" value="ECO:0007669"/>
    <property type="project" value="InterPro"/>
</dbReference>
<organism evidence="3 4">
    <name type="scientific">Chara braunii</name>
    <name type="common">Braun's stonewort</name>
    <dbReference type="NCBI Taxonomy" id="69332"/>
    <lineage>
        <taxon>Eukaryota</taxon>
        <taxon>Viridiplantae</taxon>
        <taxon>Streptophyta</taxon>
        <taxon>Charophyceae</taxon>
        <taxon>Charales</taxon>
        <taxon>Characeae</taxon>
        <taxon>Chara</taxon>
    </lineage>
</organism>
<dbReference type="InterPro" id="IPR002683">
    <property type="entry name" value="PsbP_C"/>
</dbReference>
<dbReference type="Gramene" id="GBG77496">
    <property type="protein sequence ID" value="GBG77496"/>
    <property type="gene ID" value="CBR_g23941"/>
</dbReference>
<dbReference type="GO" id="GO:0019898">
    <property type="term" value="C:extrinsic component of membrane"/>
    <property type="evidence" value="ECO:0007669"/>
    <property type="project" value="InterPro"/>
</dbReference>
<dbReference type="SUPFAM" id="SSF55724">
    <property type="entry name" value="Mog1p/PsbP-like"/>
    <property type="match status" value="1"/>
</dbReference>
<reference evidence="3 4" key="1">
    <citation type="journal article" date="2018" name="Cell">
        <title>The Chara Genome: Secondary Complexity and Implications for Plant Terrestrialization.</title>
        <authorList>
            <person name="Nishiyama T."/>
            <person name="Sakayama H."/>
            <person name="Vries J.D."/>
            <person name="Buschmann H."/>
            <person name="Saint-Marcoux D."/>
            <person name="Ullrich K.K."/>
            <person name="Haas F.B."/>
            <person name="Vanderstraeten L."/>
            <person name="Becker D."/>
            <person name="Lang D."/>
            <person name="Vosolsobe S."/>
            <person name="Rombauts S."/>
            <person name="Wilhelmsson P.K.I."/>
            <person name="Janitza P."/>
            <person name="Kern R."/>
            <person name="Heyl A."/>
            <person name="Rumpler F."/>
            <person name="Villalobos L.I.A.C."/>
            <person name="Clay J.M."/>
            <person name="Skokan R."/>
            <person name="Toyoda A."/>
            <person name="Suzuki Y."/>
            <person name="Kagoshima H."/>
            <person name="Schijlen E."/>
            <person name="Tajeshwar N."/>
            <person name="Catarino B."/>
            <person name="Hetherington A.J."/>
            <person name="Saltykova A."/>
            <person name="Bonnot C."/>
            <person name="Breuninger H."/>
            <person name="Symeonidi A."/>
            <person name="Radhakrishnan G.V."/>
            <person name="Van Nieuwerburgh F."/>
            <person name="Deforce D."/>
            <person name="Chang C."/>
            <person name="Karol K.G."/>
            <person name="Hedrich R."/>
            <person name="Ulvskov P."/>
            <person name="Glockner G."/>
            <person name="Delwiche C.F."/>
            <person name="Petrasek J."/>
            <person name="Van de Peer Y."/>
            <person name="Friml J."/>
            <person name="Beilby M."/>
            <person name="Dolan L."/>
            <person name="Kohara Y."/>
            <person name="Sugano S."/>
            <person name="Fujiyama A."/>
            <person name="Delaux P.-M."/>
            <person name="Quint M."/>
            <person name="TheiBen G."/>
            <person name="Hagemann M."/>
            <person name="Harholt J."/>
            <person name="Dunand C."/>
            <person name="Zachgo S."/>
            <person name="Langdale J."/>
            <person name="Maumus F."/>
            <person name="Straeten D.V.D."/>
            <person name="Gould S.B."/>
            <person name="Rensing S.A."/>
        </authorList>
    </citation>
    <scope>NUCLEOTIDE SEQUENCE [LARGE SCALE GENOMIC DNA]</scope>
    <source>
        <strain evidence="3 4">S276</strain>
    </source>
</reference>
<feature type="region of interest" description="Disordered" evidence="1">
    <location>
        <begin position="49"/>
        <end position="96"/>
    </location>
</feature>
<dbReference type="GO" id="GO:0005509">
    <property type="term" value="F:calcium ion binding"/>
    <property type="evidence" value="ECO:0007669"/>
    <property type="project" value="InterPro"/>
</dbReference>
<comment type="caution">
    <text evidence="3">The sequence shown here is derived from an EMBL/GenBank/DDBJ whole genome shotgun (WGS) entry which is preliminary data.</text>
</comment>
<dbReference type="AlphaFoldDB" id="A0A388L5B6"/>
<evidence type="ECO:0000259" key="2">
    <source>
        <dbReference type="Pfam" id="PF01789"/>
    </source>
</evidence>
<protein>
    <recommendedName>
        <fullName evidence="2">PsbP C-terminal domain-containing protein</fullName>
    </recommendedName>
</protein>
<keyword evidence="4" id="KW-1185">Reference proteome</keyword>
<proteinExistence type="predicted"/>
<feature type="compositionally biased region" description="Acidic residues" evidence="1">
    <location>
        <begin position="77"/>
        <end position="87"/>
    </location>
</feature>
<dbReference type="EMBL" id="BFEA01000269">
    <property type="protein sequence ID" value="GBG77496.1"/>
    <property type="molecule type" value="Genomic_DNA"/>
</dbReference>
<dbReference type="STRING" id="69332.A0A388L5B6"/>
<dbReference type="Proteomes" id="UP000265515">
    <property type="component" value="Unassembled WGS sequence"/>
</dbReference>
<sequence length="424" mass="46423">MAQELRKAGRVSVPTAEEQGGGTGPEYDYPDTSADEVIPVVKGNEPIIDESTEDVAAAPGENLPEMSPEDIEKMEREEEGEEEEWTEDLAQNEPLPDEEYIQLPEEKEADLVNTDRKSTQTNLFNADSKSRRRIWMFTNEPSLVSADDRTRSLTTWRTFHPIVSPTPLMTAGKSHRRGGRGPCHVAARCKVEEEAADVAAASSRREVLGLLIASSVVGTTCGLPSPLPESAAGAKGVFLSMAMAAEDAEAADPTSFRVYFGNAAAAASYGGYGGNASKQSEAEYTYKVPATWKEHVVSKIEKGTNGTDSEFYNPKKRSEKVYLTYLGGVPKLGPKEAILNNLALSDVSLQDALAEAEEISTGERTDAQGQVYYDYEFSTAGEHSLITVTCKRNKLYSLFVRSPEKDFKRDESMLREIWSSFSTV</sequence>
<dbReference type="OrthoDB" id="1916780at2759"/>
<dbReference type="PANTHER" id="PTHR31407:SF20">
    <property type="entry name" value="THYLAKOID LUMENAL 19 KDA PROTEIN, CHLOROPLASTIC"/>
    <property type="match status" value="1"/>
</dbReference>
<dbReference type="Pfam" id="PF01789">
    <property type="entry name" value="PsbP"/>
    <property type="match status" value="1"/>
</dbReference>
<dbReference type="Gene3D" id="3.40.1000.10">
    <property type="entry name" value="Mog1/PsbP, alpha/beta/alpha sandwich"/>
    <property type="match status" value="1"/>
</dbReference>
<gene>
    <name evidence="3" type="ORF">CBR_g23941</name>
</gene>
<dbReference type="PANTHER" id="PTHR31407">
    <property type="match status" value="1"/>
</dbReference>
<feature type="region of interest" description="Disordered" evidence="1">
    <location>
        <begin position="1"/>
        <end position="32"/>
    </location>
</feature>
<evidence type="ECO:0000313" key="3">
    <source>
        <dbReference type="EMBL" id="GBG77496.1"/>
    </source>
</evidence>